<dbReference type="PROSITE" id="PS51257">
    <property type="entry name" value="PROKAR_LIPOPROTEIN"/>
    <property type="match status" value="1"/>
</dbReference>
<keyword evidence="3" id="KW-1185">Reference proteome</keyword>
<dbReference type="Proteomes" id="UP001597216">
    <property type="component" value="Unassembled WGS sequence"/>
</dbReference>
<protein>
    <submittedName>
        <fullName evidence="2">DUF1425 domain-containing protein</fullName>
    </submittedName>
</protein>
<accession>A0ABW3T1N3</accession>
<feature type="signal peptide" evidence="1">
    <location>
        <begin position="1"/>
        <end position="22"/>
    </location>
</feature>
<feature type="chain" id="PRO_5045221861" evidence="1">
    <location>
        <begin position="23"/>
        <end position="154"/>
    </location>
</feature>
<organism evidence="2 3">
    <name type="scientific">Phenylobacterium conjunctum</name>
    <dbReference type="NCBI Taxonomy" id="1298959"/>
    <lineage>
        <taxon>Bacteria</taxon>
        <taxon>Pseudomonadati</taxon>
        <taxon>Pseudomonadota</taxon>
        <taxon>Alphaproteobacteria</taxon>
        <taxon>Caulobacterales</taxon>
        <taxon>Caulobacteraceae</taxon>
        <taxon>Phenylobacterium</taxon>
    </lineage>
</organism>
<dbReference type="InterPro" id="IPR038483">
    <property type="entry name" value="YcfL-like_sf"/>
</dbReference>
<comment type="caution">
    <text evidence="2">The sequence shown here is derived from an EMBL/GenBank/DDBJ whole genome shotgun (WGS) entry which is preliminary data.</text>
</comment>
<keyword evidence="1" id="KW-0732">Signal</keyword>
<name>A0ABW3T1N3_9CAUL</name>
<dbReference type="Gene3D" id="2.60.40.3230">
    <property type="match status" value="1"/>
</dbReference>
<gene>
    <name evidence="2" type="ORF">ACFQ27_09235</name>
</gene>
<dbReference type="InterPro" id="IPR010824">
    <property type="entry name" value="DUF1425"/>
</dbReference>
<dbReference type="RefSeq" id="WP_374346811.1">
    <property type="nucleotide sequence ID" value="NZ_JBHTLQ010000016.1"/>
</dbReference>
<sequence>MTKSFKPLMIALAVVAGGAALSACETPAPEGGVRIDNQNDVRPTLNTVRVIDATLARYKNLSKTKVDSLLDVEGAYLSETPTGFKKITVQIRNKTDVAIPIEVRASWYDTAGIPTDAAQSWTRLFVQPQAMVTFEQSSTRLNSAQYYVEVRGAQ</sequence>
<proteinExistence type="predicted"/>
<dbReference type="Pfam" id="PF07233">
    <property type="entry name" value="DUF1425"/>
    <property type="match status" value="1"/>
</dbReference>
<evidence type="ECO:0000256" key="1">
    <source>
        <dbReference type="SAM" id="SignalP"/>
    </source>
</evidence>
<dbReference type="EMBL" id="JBHTLQ010000016">
    <property type="protein sequence ID" value="MFD1190761.1"/>
    <property type="molecule type" value="Genomic_DNA"/>
</dbReference>
<reference evidence="3" key="1">
    <citation type="journal article" date="2019" name="Int. J. Syst. Evol. Microbiol.">
        <title>The Global Catalogue of Microorganisms (GCM) 10K type strain sequencing project: providing services to taxonomists for standard genome sequencing and annotation.</title>
        <authorList>
            <consortium name="The Broad Institute Genomics Platform"/>
            <consortium name="The Broad Institute Genome Sequencing Center for Infectious Disease"/>
            <person name="Wu L."/>
            <person name="Ma J."/>
        </authorList>
    </citation>
    <scope>NUCLEOTIDE SEQUENCE [LARGE SCALE GENOMIC DNA]</scope>
    <source>
        <strain evidence="3">CCUG 55074</strain>
    </source>
</reference>
<evidence type="ECO:0000313" key="2">
    <source>
        <dbReference type="EMBL" id="MFD1190761.1"/>
    </source>
</evidence>
<evidence type="ECO:0000313" key="3">
    <source>
        <dbReference type="Proteomes" id="UP001597216"/>
    </source>
</evidence>